<feature type="compositionally biased region" description="Polar residues" evidence="5">
    <location>
        <begin position="267"/>
        <end position="283"/>
    </location>
</feature>
<dbReference type="InterPro" id="IPR002999">
    <property type="entry name" value="Tudor"/>
</dbReference>
<dbReference type="SUPFAM" id="SSF63748">
    <property type="entry name" value="Tudor/PWWP/MBT"/>
    <property type="match status" value="1"/>
</dbReference>
<feature type="compositionally biased region" description="Basic and acidic residues" evidence="5">
    <location>
        <begin position="137"/>
        <end position="155"/>
    </location>
</feature>
<evidence type="ECO:0000256" key="2">
    <source>
        <dbReference type="ARBA" id="ARBA00022763"/>
    </source>
</evidence>
<dbReference type="CDD" id="cd20404">
    <property type="entry name" value="Tudor_Agenet_AtEML-like"/>
    <property type="match status" value="1"/>
</dbReference>
<sequence length="501" mass="54285">MADAEKELEEVLLGVGNRILTPPSAVDDLLPLLDDIFRIIVEAFEKLDDMDSRSYSKRVSILETVAKVRSCVVMLDLECDALILEMFGHFLKTIRQADDSMLSERTISDERPKGSGKREPEVNHPKSSASSGAEQQIVKDDSSARPSPMDKKVENSGRASSSGVDVALDQSAKKARGKSSETTGTSQGGVKGREAGGSKSASSNGDRAEATSRGAHGRRSELEDASEKSAVGDSSALIDDKSPDAARPRRGRPPGSKSLKNKVKTSAAASVPQSGPQPSSAKSIRSKKQIEGPKRESEADLTGESEGKQRLGRVGRKRAADKPGEGEISERRRGSKTKQQRDSKGEDSEAGAETPKAGSRKKQQRIRENEEEEQQGYDGAIVGAKIKVWWPDDRKFYRGVIDSYDPASMKHKVLYVDGDEEDLLLKNEVFRFLKDGGPAKGPHPPLALERDGDSLWEKKGLVSSTLEETSAGKGALEAAPPSLLMLSTWIETRQEMGSRVM</sequence>
<dbReference type="Pfam" id="PF20168">
    <property type="entry name" value="PDS5"/>
    <property type="match status" value="1"/>
</dbReference>
<feature type="compositionally biased region" description="Basic and acidic residues" evidence="5">
    <location>
        <begin position="318"/>
        <end position="332"/>
    </location>
</feature>
<feature type="compositionally biased region" description="Basic and acidic residues" evidence="5">
    <location>
        <begin position="288"/>
        <end position="298"/>
    </location>
</feature>
<evidence type="ECO:0000256" key="4">
    <source>
        <dbReference type="ARBA" id="ARBA00023242"/>
    </source>
</evidence>
<evidence type="ECO:0000256" key="3">
    <source>
        <dbReference type="ARBA" id="ARBA00023204"/>
    </source>
</evidence>
<feature type="region of interest" description="Disordered" evidence="5">
    <location>
        <begin position="102"/>
        <end position="375"/>
    </location>
</feature>
<feature type="compositionally biased region" description="Polar residues" evidence="5">
    <location>
        <begin position="125"/>
        <end position="134"/>
    </location>
</feature>
<dbReference type="Proteomes" id="UP000663760">
    <property type="component" value="Chromosome 13"/>
</dbReference>
<keyword evidence="3" id="KW-0234">DNA repair</keyword>
<evidence type="ECO:0000259" key="6">
    <source>
        <dbReference type="SMART" id="SM00333"/>
    </source>
</evidence>
<feature type="domain" description="Tudor" evidence="6">
    <location>
        <begin position="378"/>
        <end position="436"/>
    </location>
</feature>
<evidence type="ECO:0000313" key="7">
    <source>
        <dbReference type="EMBL" id="CAA7407291.1"/>
    </source>
</evidence>
<keyword evidence="8" id="KW-1185">Reference proteome</keyword>
<gene>
    <name evidence="7" type="ORF">SI8410_13017969</name>
</gene>
<dbReference type="OrthoDB" id="200660at2759"/>
<feature type="compositionally biased region" description="Basic and acidic residues" evidence="5">
    <location>
        <begin position="106"/>
        <end position="124"/>
    </location>
</feature>
<keyword evidence="2" id="KW-0227">DNA damage</keyword>
<comment type="subcellular location">
    <subcellularLocation>
        <location evidence="1">Nucleus</location>
    </subcellularLocation>
</comment>
<dbReference type="GO" id="GO:0000785">
    <property type="term" value="C:chromatin"/>
    <property type="evidence" value="ECO:0007669"/>
    <property type="project" value="TreeGrafter"/>
</dbReference>
<dbReference type="EMBL" id="LR746276">
    <property type="protein sequence ID" value="CAA7407291.1"/>
    <property type="molecule type" value="Genomic_DNA"/>
</dbReference>
<dbReference type="PANTHER" id="PTHR12663">
    <property type="entry name" value="ANDROGEN INDUCED INHIBITOR OF PROLIFERATION AS3 / PDS5-RELATED"/>
    <property type="match status" value="1"/>
</dbReference>
<dbReference type="AlphaFoldDB" id="A0A7I8LB35"/>
<feature type="compositionally biased region" description="Basic and acidic residues" evidence="5">
    <location>
        <begin position="218"/>
        <end position="227"/>
    </location>
</feature>
<dbReference type="GO" id="GO:0006281">
    <property type="term" value="P:DNA repair"/>
    <property type="evidence" value="ECO:0007669"/>
    <property type="project" value="UniProtKB-KW"/>
</dbReference>
<evidence type="ECO:0000256" key="1">
    <source>
        <dbReference type="ARBA" id="ARBA00004123"/>
    </source>
</evidence>
<dbReference type="PANTHER" id="PTHR12663:SF3">
    <property type="entry name" value="SISTER CHROMATID COHESION PROTEIN PDS5 HOMOLOG C"/>
    <property type="match status" value="1"/>
</dbReference>
<feature type="compositionally biased region" description="Basic and acidic residues" evidence="5">
    <location>
        <begin position="238"/>
        <end position="247"/>
    </location>
</feature>
<organism evidence="7 8">
    <name type="scientific">Spirodela intermedia</name>
    <name type="common">Intermediate duckweed</name>
    <dbReference type="NCBI Taxonomy" id="51605"/>
    <lineage>
        <taxon>Eukaryota</taxon>
        <taxon>Viridiplantae</taxon>
        <taxon>Streptophyta</taxon>
        <taxon>Embryophyta</taxon>
        <taxon>Tracheophyta</taxon>
        <taxon>Spermatophyta</taxon>
        <taxon>Magnoliopsida</taxon>
        <taxon>Liliopsida</taxon>
        <taxon>Araceae</taxon>
        <taxon>Lemnoideae</taxon>
        <taxon>Spirodela</taxon>
    </lineage>
</organism>
<dbReference type="GO" id="GO:0005634">
    <property type="term" value="C:nucleus"/>
    <property type="evidence" value="ECO:0007669"/>
    <property type="project" value="UniProtKB-SubCell"/>
</dbReference>
<keyword evidence="4" id="KW-0539">Nucleus</keyword>
<evidence type="ECO:0000313" key="8">
    <source>
        <dbReference type="Proteomes" id="UP000663760"/>
    </source>
</evidence>
<proteinExistence type="predicted"/>
<dbReference type="Gene3D" id="2.30.30.140">
    <property type="match status" value="1"/>
</dbReference>
<name>A0A7I8LB35_SPIIN</name>
<evidence type="ECO:0000256" key="5">
    <source>
        <dbReference type="SAM" id="MobiDB-lite"/>
    </source>
</evidence>
<dbReference type="SMART" id="SM00333">
    <property type="entry name" value="TUDOR"/>
    <property type="match status" value="1"/>
</dbReference>
<dbReference type="GO" id="GO:0007064">
    <property type="term" value="P:mitotic sister chromatid cohesion"/>
    <property type="evidence" value="ECO:0007669"/>
    <property type="project" value="InterPro"/>
</dbReference>
<reference evidence="7" key="1">
    <citation type="submission" date="2020-02" db="EMBL/GenBank/DDBJ databases">
        <authorList>
            <person name="Scholz U."/>
            <person name="Mascher M."/>
            <person name="Fiebig A."/>
        </authorList>
    </citation>
    <scope>NUCLEOTIDE SEQUENCE</scope>
</reference>
<dbReference type="InterPro" id="IPR039776">
    <property type="entry name" value="Pds5"/>
</dbReference>
<accession>A0A7I8LB35</accession>
<protein>
    <recommendedName>
        <fullName evidence="6">Tudor domain-containing protein</fullName>
    </recommendedName>
</protein>